<dbReference type="AlphaFoldDB" id="A0A367WSW7"/>
<comment type="similarity">
    <text evidence="1">Belongs to the PspA/Vipp/IM30 family.</text>
</comment>
<dbReference type="Proteomes" id="UP000252517">
    <property type="component" value="Unassembled WGS sequence"/>
</dbReference>
<comment type="caution">
    <text evidence="2">The sequence shown here is derived from an EMBL/GenBank/DDBJ whole genome shotgun (WGS) entry which is preliminary data.</text>
</comment>
<evidence type="ECO:0000256" key="1">
    <source>
        <dbReference type="ARBA" id="ARBA00043985"/>
    </source>
</evidence>
<evidence type="ECO:0000313" key="3">
    <source>
        <dbReference type="Proteomes" id="UP000252517"/>
    </source>
</evidence>
<proteinExistence type="inferred from homology"/>
<dbReference type="Pfam" id="PF04012">
    <property type="entry name" value="PspA_IM30"/>
    <property type="match status" value="1"/>
</dbReference>
<dbReference type="PANTHER" id="PTHR31088:SF9">
    <property type="entry name" value="PHAGE SHOCK PROTEIN A"/>
    <property type="match status" value="1"/>
</dbReference>
<dbReference type="RefSeq" id="WP_114089866.1">
    <property type="nucleotide sequence ID" value="NZ_JPWH01000020.1"/>
</dbReference>
<sequence>MFKSIMTLLRGRAYDAEQSFADRNALPILAQQIREAARGVEAARKAVALAMAQHKLEKENGEKLAAKRAALEARALAAIGQGQDDLAAEAAHSIAFLETELENSRKAQAEFESGIAKLKATLRTSEQRLTSLQQGEKLALARDRTQRLTDQVPGYDLATLDDAEATLERLQSRQQERELTRDALISLREKDSPAAIIEKLAKAGCGAPLDITGEDVLRRLRQKAKPADETL</sequence>
<dbReference type="PANTHER" id="PTHR31088">
    <property type="entry name" value="MEMBRANE-ASSOCIATED PROTEIN VIPP1, CHLOROPLASTIC"/>
    <property type="match status" value="1"/>
</dbReference>
<reference evidence="2 3" key="1">
    <citation type="submission" date="2014-07" db="EMBL/GenBank/DDBJ databases">
        <title>Draft genome sequence of Thalassospira profundimaris S25-3-2.</title>
        <authorList>
            <person name="Lai Q."/>
            <person name="Shao Z."/>
        </authorList>
    </citation>
    <scope>NUCLEOTIDE SEQUENCE [LARGE SCALE GENOMIC DNA]</scope>
    <source>
        <strain evidence="2 3">S25-3-2</strain>
    </source>
</reference>
<name>A0A367WSW7_9PROT</name>
<accession>A0A367WSW7</accession>
<dbReference type="EMBL" id="JPWH01000020">
    <property type="protein sequence ID" value="RCK44487.1"/>
    <property type="molecule type" value="Genomic_DNA"/>
</dbReference>
<gene>
    <name evidence="2" type="ORF">TH25_19740</name>
</gene>
<organism evidence="2 3">
    <name type="scientific">Thalassospira profundimaris</name>
    <dbReference type="NCBI Taxonomy" id="502049"/>
    <lineage>
        <taxon>Bacteria</taxon>
        <taxon>Pseudomonadati</taxon>
        <taxon>Pseudomonadota</taxon>
        <taxon>Alphaproteobacteria</taxon>
        <taxon>Rhodospirillales</taxon>
        <taxon>Thalassospiraceae</taxon>
        <taxon>Thalassospira</taxon>
    </lineage>
</organism>
<dbReference type="InterPro" id="IPR007157">
    <property type="entry name" value="PspA_VIPP1"/>
</dbReference>
<dbReference type="OrthoDB" id="7999550at2"/>
<protein>
    <submittedName>
        <fullName evidence="2">PspA family regulator</fullName>
    </submittedName>
</protein>
<evidence type="ECO:0000313" key="2">
    <source>
        <dbReference type="EMBL" id="RCK44487.1"/>
    </source>
</evidence>